<organism evidence="2 3">
    <name type="scientific">Panicum virgatum</name>
    <name type="common">Blackwell switchgrass</name>
    <dbReference type="NCBI Taxonomy" id="38727"/>
    <lineage>
        <taxon>Eukaryota</taxon>
        <taxon>Viridiplantae</taxon>
        <taxon>Streptophyta</taxon>
        <taxon>Embryophyta</taxon>
        <taxon>Tracheophyta</taxon>
        <taxon>Spermatophyta</taxon>
        <taxon>Magnoliopsida</taxon>
        <taxon>Liliopsida</taxon>
        <taxon>Poales</taxon>
        <taxon>Poaceae</taxon>
        <taxon>PACMAD clade</taxon>
        <taxon>Panicoideae</taxon>
        <taxon>Panicodae</taxon>
        <taxon>Paniceae</taxon>
        <taxon>Panicinae</taxon>
        <taxon>Panicum</taxon>
        <taxon>Panicum sect. Hiantes</taxon>
    </lineage>
</organism>
<keyword evidence="3" id="KW-1185">Reference proteome</keyword>
<feature type="compositionally biased region" description="Gly residues" evidence="1">
    <location>
        <begin position="280"/>
        <end position="293"/>
    </location>
</feature>
<accession>A0A8T0QUQ1</accession>
<protein>
    <submittedName>
        <fullName evidence="2">Uncharacterized protein</fullName>
    </submittedName>
</protein>
<feature type="region of interest" description="Disordered" evidence="1">
    <location>
        <begin position="271"/>
        <end position="293"/>
    </location>
</feature>
<gene>
    <name evidence="2" type="ORF">PVAP13_6NG149720</name>
</gene>
<dbReference type="AlphaFoldDB" id="A0A8T0QUQ1"/>
<proteinExistence type="predicted"/>
<feature type="region of interest" description="Disordered" evidence="1">
    <location>
        <begin position="146"/>
        <end position="202"/>
    </location>
</feature>
<comment type="caution">
    <text evidence="2">The sequence shown here is derived from an EMBL/GenBank/DDBJ whole genome shotgun (WGS) entry which is preliminary data.</text>
</comment>
<evidence type="ECO:0000256" key="1">
    <source>
        <dbReference type="SAM" id="MobiDB-lite"/>
    </source>
</evidence>
<evidence type="ECO:0000313" key="3">
    <source>
        <dbReference type="Proteomes" id="UP000823388"/>
    </source>
</evidence>
<sequence length="293" mass="31404">MVRVYVLAFASRDEFSMTCGACWWLRRSCSRMDGQAVGRGCGQNGRPTLTQESVAQIVEKAGSPGRARTHKTRCRVFGLVCGGPTAWGVWRARCASAARFQQTRAAASLAPGATSSAVTASAGHRPALPHRVVAARHLLAAVRRPHAAARRPLGELAASEGGRGTRAGAPGRRARASPSRPPSPAQRELPAPSPARGRRPSSACRLRCWPRPALVAYATGARTSLEELGRAPAPPPARDRRRARYLHHCRVRLSSHLRCCPARCRRLPRPRPRQPACALGLGGMPNGSGGRKN</sequence>
<reference evidence="2" key="1">
    <citation type="submission" date="2020-05" db="EMBL/GenBank/DDBJ databases">
        <title>WGS assembly of Panicum virgatum.</title>
        <authorList>
            <person name="Lovell J.T."/>
            <person name="Jenkins J."/>
            <person name="Shu S."/>
            <person name="Juenger T.E."/>
            <person name="Schmutz J."/>
        </authorList>
    </citation>
    <scope>NUCLEOTIDE SEQUENCE</scope>
    <source>
        <strain evidence="2">AP13</strain>
    </source>
</reference>
<dbReference type="Proteomes" id="UP000823388">
    <property type="component" value="Chromosome 6N"/>
</dbReference>
<evidence type="ECO:0000313" key="2">
    <source>
        <dbReference type="EMBL" id="KAG2576876.1"/>
    </source>
</evidence>
<name>A0A8T0QUQ1_PANVG</name>
<dbReference type="EMBL" id="CM029048">
    <property type="protein sequence ID" value="KAG2576876.1"/>
    <property type="molecule type" value="Genomic_DNA"/>
</dbReference>